<organism evidence="3 4">
    <name type="scientific">Endocarpon pusillum (strain Z07020 / HMAS-L-300199)</name>
    <name type="common">Lichen-forming fungus</name>
    <dbReference type="NCBI Taxonomy" id="1263415"/>
    <lineage>
        <taxon>Eukaryota</taxon>
        <taxon>Fungi</taxon>
        <taxon>Dikarya</taxon>
        <taxon>Ascomycota</taxon>
        <taxon>Pezizomycotina</taxon>
        <taxon>Eurotiomycetes</taxon>
        <taxon>Chaetothyriomycetidae</taxon>
        <taxon>Verrucariales</taxon>
        <taxon>Verrucariaceae</taxon>
        <taxon>Endocarpon</taxon>
    </lineage>
</organism>
<dbReference type="EMBL" id="KE721227">
    <property type="protein sequence ID" value="ERF71271.1"/>
    <property type="molecule type" value="Genomic_DNA"/>
</dbReference>
<dbReference type="OrthoDB" id="8775810at2759"/>
<feature type="domain" description="CSN8/PSMD8/EIF3K" evidence="2">
    <location>
        <begin position="105"/>
        <end position="251"/>
    </location>
</feature>
<evidence type="ECO:0000313" key="3">
    <source>
        <dbReference type="EMBL" id="ERF71271.1"/>
    </source>
</evidence>
<dbReference type="GO" id="GO:0008541">
    <property type="term" value="C:proteasome regulatory particle, lid subcomplex"/>
    <property type="evidence" value="ECO:0007669"/>
    <property type="project" value="TreeGrafter"/>
</dbReference>
<name>U1GHJ0_ENDPU</name>
<dbReference type="GeneID" id="19240276"/>
<keyword evidence="4" id="KW-1185">Reference proteome</keyword>
<dbReference type="Pfam" id="PF10075">
    <property type="entry name" value="CSN8_PSD8_EIF3K"/>
    <property type="match status" value="1"/>
</dbReference>
<dbReference type="Proteomes" id="UP000019373">
    <property type="component" value="Unassembled WGS sequence"/>
</dbReference>
<dbReference type="Gene3D" id="1.25.40.990">
    <property type="match status" value="1"/>
</dbReference>
<reference evidence="4" key="1">
    <citation type="journal article" date="2014" name="BMC Genomics">
        <title>Genome characteristics reveal the impact of lichenization on lichen-forming fungus Endocarpon pusillum Hedwig (Verrucariales, Ascomycota).</title>
        <authorList>
            <person name="Wang Y.-Y."/>
            <person name="Liu B."/>
            <person name="Zhang X.-Y."/>
            <person name="Zhou Q.-M."/>
            <person name="Zhang T."/>
            <person name="Li H."/>
            <person name="Yu Y.-F."/>
            <person name="Zhang X.-L."/>
            <person name="Hao X.-Y."/>
            <person name="Wang M."/>
            <person name="Wang L."/>
            <person name="Wei J.-C."/>
        </authorList>
    </citation>
    <scope>NUCLEOTIDE SEQUENCE [LARGE SCALE GENOMIC DNA]</scope>
    <source>
        <strain evidence="4">Z07020 / HMAS-L-300199</strain>
    </source>
</reference>
<dbReference type="HOGENOM" id="CLU_046003_1_1_1"/>
<dbReference type="GO" id="GO:0005829">
    <property type="term" value="C:cytosol"/>
    <property type="evidence" value="ECO:0007669"/>
    <property type="project" value="TreeGrafter"/>
</dbReference>
<evidence type="ECO:0000259" key="2">
    <source>
        <dbReference type="Pfam" id="PF10075"/>
    </source>
</evidence>
<dbReference type="RefSeq" id="XP_007803093.1">
    <property type="nucleotide sequence ID" value="XM_007804902.1"/>
</dbReference>
<evidence type="ECO:0000256" key="1">
    <source>
        <dbReference type="ARBA" id="ARBA00022942"/>
    </source>
</evidence>
<dbReference type="PANTHER" id="PTHR12387">
    <property type="entry name" value="26S PROTEASOME NON-ATPASE REGULATORY SUBUNIT 8"/>
    <property type="match status" value="1"/>
</dbReference>
<dbReference type="InterPro" id="IPR033464">
    <property type="entry name" value="CSN8_PSD8_EIF3K"/>
</dbReference>
<dbReference type="eggNOG" id="KOG3151">
    <property type="taxonomic scope" value="Eukaryota"/>
</dbReference>
<sequence length="296" mass="31821">MPPHSSSTPDLPTLLHTLQHALQTNPSSAQRELSTAKIALLHSNALIPSAQTATSTLQTARSILETGALISIHLKDPSAFVRYWSQLQPFYDYSAPDYSPSPDRSKITGLYLLLLLSQGDYAAFHTVLEGLVAAEGEGGSGTGSGNASIVENDPYIRYPVELERSLMEGSYDQVWKDTMGEGVPGDEFALFSQDFLHTIRRGIGSCAQSSYPSLPISSAKNLFFLDSEGAVVDFARENGWSVEDGRIYFPKVDELGAAAVAGGEEGVVGEIGGDVGAQKETIQNMVGYARELEMIV</sequence>
<accession>U1GHJ0</accession>
<dbReference type="InterPro" id="IPR006746">
    <property type="entry name" value="26S_Psome_Rpn12"/>
</dbReference>
<dbReference type="AlphaFoldDB" id="U1GHJ0"/>
<proteinExistence type="predicted"/>
<dbReference type="GO" id="GO:0005634">
    <property type="term" value="C:nucleus"/>
    <property type="evidence" value="ECO:0007669"/>
    <property type="project" value="TreeGrafter"/>
</dbReference>
<keyword evidence="1" id="KW-0647">Proteasome</keyword>
<dbReference type="GO" id="GO:0043161">
    <property type="term" value="P:proteasome-mediated ubiquitin-dependent protein catabolic process"/>
    <property type="evidence" value="ECO:0007669"/>
    <property type="project" value="TreeGrafter"/>
</dbReference>
<evidence type="ECO:0000313" key="4">
    <source>
        <dbReference type="Proteomes" id="UP000019373"/>
    </source>
</evidence>
<dbReference type="OMA" id="HIMDGYF"/>
<protein>
    <recommendedName>
        <fullName evidence="2">CSN8/PSMD8/EIF3K domain-containing protein</fullName>
    </recommendedName>
</protein>
<dbReference type="PANTHER" id="PTHR12387:SF0">
    <property type="entry name" value="26S PROTEASOME NON-ATPASE REGULATORY SUBUNIT 8"/>
    <property type="match status" value="1"/>
</dbReference>
<gene>
    <name evidence="3" type="ORF">EPUS_05323</name>
</gene>